<keyword evidence="3" id="KW-1185">Reference proteome</keyword>
<dbReference type="Gramene" id="OIS97535">
    <property type="protein sequence ID" value="OIS97535"/>
    <property type="gene ID" value="A4A49_62431"/>
</dbReference>
<dbReference type="Proteomes" id="UP000187609">
    <property type="component" value="Unassembled WGS sequence"/>
</dbReference>
<sequence>MQLKLTRDLENLSPNMRNLTPQAADGRLGKGISNMTTVLLVTVSPMETVCSHKENELNIMENKVIDNAKREITLKEQQLLNQKATKEAEQEKSKVVVGENQQKWSNLFRGNKMAARGMDLVFIPPTIQDGVKK</sequence>
<comment type="caution">
    <text evidence="2">The sequence shown here is derived from an EMBL/GenBank/DDBJ whole genome shotgun (WGS) entry which is preliminary data.</text>
</comment>
<name>A0A1J6IAH9_NICAT</name>
<protein>
    <submittedName>
        <fullName evidence="2">Uncharacterized protein</fullName>
    </submittedName>
</protein>
<feature type="non-terminal residue" evidence="2">
    <location>
        <position position="133"/>
    </location>
</feature>
<keyword evidence="1" id="KW-0175">Coiled coil</keyword>
<proteinExistence type="predicted"/>
<evidence type="ECO:0000313" key="3">
    <source>
        <dbReference type="Proteomes" id="UP000187609"/>
    </source>
</evidence>
<evidence type="ECO:0000313" key="2">
    <source>
        <dbReference type="EMBL" id="OIS97535.1"/>
    </source>
</evidence>
<reference evidence="2" key="1">
    <citation type="submission" date="2016-11" db="EMBL/GenBank/DDBJ databases">
        <title>The genome of Nicotiana attenuata.</title>
        <authorList>
            <person name="Xu S."/>
            <person name="Brockmoeller T."/>
            <person name="Gaquerel E."/>
            <person name="Navarro A."/>
            <person name="Kuhl H."/>
            <person name="Gase K."/>
            <person name="Ling Z."/>
            <person name="Zhou W."/>
            <person name="Kreitzer C."/>
            <person name="Stanke M."/>
            <person name="Tang H."/>
            <person name="Lyons E."/>
            <person name="Pandey P."/>
            <person name="Pandey S.P."/>
            <person name="Timmermann B."/>
            <person name="Baldwin I.T."/>
        </authorList>
    </citation>
    <scope>NUCLEOTIDE SEQUENCE [LARGE SCALE GENOMIC DNA]</scope>
    <source>
        <strain evidence="2">UT</strain>
    </source>
</reference>
<organism evidence="2 3">
    <name type="scientific">Nicotiana attenuata</name>
    <name type="common">Coyote tobacco</name>
    <dbReference type="NCBI Taxonomy" id="49451"/>
    <lineage>
        <taxon>Eukaryota</taxon>
        <taxon>Viridiplantae</taxon>
        <taxon>Streptophyta</taxon>
        <taxon>Embryophyta</taxon>
        <taxon>Tracheophyta</taxon>
        <taxon>Spermatophyta</taxon>
        <taxon>Magnoliopsida</taxon>
        <taxon>eudicotyledons</taxon>
        <taxon>Gunneridae</taxon>
        <taxon>Pentapetalae</taxon>
        <taxon>asterids</taxon>
        <taxon>lamiids</taxon>
        <taxon>Solanales</taxon>
        <taxon>Solanaceae</taxon>
        <taxon>Nicotianoideae</taxon>
        <taxon>Nicotianeae</taxon>
        <taxon>Nicotiana</taxon>
    </lineage>
</organism>
<dbReference type="AlphaFoldDB" id="A0A1J6IAH9"/>
<dbReference type="SMR" id="A0A1J6IAH9"/>
<evidence type="ECO:0000256" key="1">
    <source>
        <dbReference type="SAM" id="Coils"/>
    </source>
</evidence>
<gene>
    <name evidence="2" type="ORF">A4A49_62431</name>
</gene>
<feature type="coiled-coil region" evidence="1">
    <location>
        <begin position="65"/>
        <end position="94"/>
    </location>
</feature>
<accession>A0A1J6IAH9</accession>
<dbReference type="EMBL" id="MJEQ01037192">
    <property type="protein sequence ID" value="OIS97535.1"/>
    <property type="molecule type" value="Genomic_DNA"/>
</dbReference>